<proteinExistence type="predicted"/>
<dbReference type="GO" id="GO:0008270">
    <property type="term" value="F:zinc ion binding"/>
    <property type="evidence" value="ECO:0007669"/>
    <property type="project" value="UniProtKB-KW"/>
</dbReference>
<dbReference type="Gene3D" id="3.30.160.60">
    <property type="entry name" value="Classic Zinc Finger"/>
    <property type="match status" value="1"/>
</dbReference>
<evidence type="ECO:0000256" key="4">
    <source>
        <dbReference type="PROSITE-ProRule" id="PRU00024"/>
    </source>
</evidence>
<accession>A0A0D9QUA6</accession>
<dbReference type="PROSITE" id="PS00518">
    <property type="entry name" value="ZF_RING_1"/>
    <property type="match status" value="1"/>
</dbReference>
<dbReference type="CDD" id="cd19804">
    <property type="entry name" value="Bbox1_TRIM19_C-V"/>
    <property type="match status" value="1"/>
</dbReference>
<organism evidence="7 8">
    <name type="scientific">Plasmodium fragile</name>
    <dbReference type="NCBI Taxonomy" id="5857"/>
    <lineage>
        <taxon>Eukaryota</taxon>
        <taxon>Sar</taxon>
        <taxon>Alveolata</taxon>
        <taxon>Apicomplexa</taxon>
        <taxon>Aconoidasida</taxon>
        <taxon>Haemosporida</taxon>
        <taxon>Plasmodiidae</taxon>
        <taxon>Plasmodium</taxon>
        <taxon>Plasmodium (Plasmodium)</taxon>
    </lineage>
</organism>
<evidence type="ECO:0000256" key="2">
    <source>
        <dbReference type="ARBA" id="ARBA00022771"/>
    </source>
</evidence>
<sequence>MDCTDESSEDIHSKKGNSSDGSEEQSVECTEGEDESGKELRAVDSKKTYRCASCARAVEDVLIFSCKHLICLICASEQLHKKYEKCMKACSEHEEKTKKSRNHKISECFLNSKGVASAIDNDKLSELFKKEKLGYITCYICNVKNKLALDTIELLTKVGLFSHDVLNVHKFFFNSNKNGAYQNGKISEDHIKKRSVQFNDTLKSDVVINENLNKLLVSSSMYKYLDECTDDMTKYSYICNVCSLNEAVIYCNDCVEYLCKECCSSIHQEDIINKVNFTDKKSHDYYEINKKGVHLKKIVKSPKKFLNITKEDIEILHDTDGDSSDNKFVDENLREKKFGDNYTKAIYKVYDDDNSDFDNYDENHFYERKKKLIDREYTKKKRMHISNKLNDLVEDMKNGSSYDSENSSAKGTTGSVGRTGGGFKGGTATSGKYHGKGKGKKNRSKYQYTPSARAKNACNTVQGKKKDQTGQVEGEEGICLLSNSTVSNVDVSSSENSISSANNSEREICITDISKGAHKMDSNIILQDESVNSKNFTTIENIRCSQHYNYPIQYFCHTCCNKCFCSECAINGVHTSECNIENINTAFITVLNNYLIKWNEIINELINDLGRNFYESLEDIKNDWSLTLSECYYDLNSKIGYITNNLSKKEKEIFEQLDVYMNTFKRENINYIELLDSKYEEIEKTINIIRDNKFQHNPIEMIKFYRKNINAIDRTILANNDFKPIEDLSKIRQSKIFYMDLYASQIVSYMRYLQAFLKPSGPNLPSPWGRGAGSPAVPRSP</sequence>
<feature type="region of interest" description="Disordered" evidence="5">
    <location>
        <begin position="397"/>
        <end position="445"/>
    </location>
</feature>
<dbReference type="GeneID" id="24265554"/>
<protein>
    <recommendedName>
        <fullName evidence="6">B box-type domain-containing protein</fullName>
    </recommendedName>
</protein>
<dbReference type="EMBL" id="KQ001646">
    <property type="protein sequence ID" value="KJP90071.1"/>
    <property type="molecule type" value="Genomic_DNA"/>
</dbReference>
<feature type="domain" description="B box-type" evidence="6">
    <location>
        <begin position="234"/>
        <end position="268"/>
    </location>
</feature>
<keyword evidence="3" id="KW-0862">Zinc</keyword>
<dbReference type="InterPro" id="IPR000315">
    <property type="entry name" value="Znf_B-box"/>
</dbReference>
<dbReference type="AlphaFoldDB" id="A0A0D9QUA6"/>
<feature type="compositionally biased region" description="Polar residues" evidence="5">
    <location>
        <begin position="398"/>
        <end position="410"/>
    </location>
</feature>
<name>A0A0D9QUA6_PLAFR</name>
<dbReference type="CDD" id="cd19756">
    <property type="entry name" value="Bbox2"/>
    <property type="match status" value="1"/>
</dbReference>
<dbReference type="VEuPathDB" id="PlasmoDB:AK88_00240"/>
<reference evidence="7 8" key="1">
    <citation type="submission" date="2014-03" db="EMBL/GenBank/DDBJ databases">
        <title>The Genome Sequence of Plasmodium fragile nilgiri.</title>
        <authorList>
            <consortium name="The Broad Institute Genomics Platform"/>
            <consortium name="The Broad Institute Genome Sequencing Center for Infectious Disease"/>
            <person name="Neafsey D."/>
            <person name="Duraisingh M."/>
            <person name="Young S.K."/>
            <person name="Zeng Q."/>
            <person name="Gargeya S."/>
            <person name="Abouelleil A."/>
            <person name="Alvarado L."/>
            <person name="Chapman S.B."/>
            <person name="Gainer-Dewar J."/>
            <person name="Goldberg J."/>
            <person name="Griggs A."/>
            <person name="Gujja S."/>
            <person name="Hansen M."/>
            <person name="Howarth C."/>
            <person name="Imamovic A."/>
            <person name="Larimer J."/>
            <person name="Pearson M."/>
            <person name="Poon T.W."/>
            <person name="Priest M."/>
            <person name="Roberts A."/>
            <person name="Saif S."/>
            <person name="Shea T."/>
            <person name="Sykes S."/>
            <person name="Wortman J."/>
            <person name="Nusbaum C."/>
            <person name="Birren B."/>
        </authorList>
    </citation>
    <scope>NUCLEOTIDE SEQUENCE [LARGE SCALE GENOMIC DNA]</scope>
    <source>
        <strain evidence="8">nilgiri</strain>
    </source>
</reference>
<keyword evidence="1" id="KW-0479">Metal-binding</keyword>
<evidence type="ECO:0000256" key="3">
    <source>
        <dbReference type="ARBA" id="ARBA00022833"/>
    </source>
</evidence>
<dbReference type="SUPFAM" id="SSF57845">
    <property type="entry name" value="B-box zinc-binding domain"/>
    <property type="match status" value="1"/>
</dbReference>
<dbReference type="Proteomes" id="UP000054561">
    <property type="component" value="Unassembled WGS sequence"/>
</dbReference>
<keyword evidence="8" id="KW-1185">Reference proteome</keyword>
<evidence type="ECO:0000259" key="6">
    <source>
        <dbReference type="PROSITE" id="PS50119"/>
    </source>
</evidence>
<evidence type="ECO:0000256" key="1">
    <source>
        <dbReference type="ARBA" id="ARBA00022723"/>
    </source>
</evidence>
<keyword evidence="2 4" id="KW-0863">Zinc-finger</keyword>
<evidence type="ECO:0000256" key="5">
    <source>
        <dbReference type="SAM" id="MobiDB-lite"/>
    </source>
</evidence>
<dbReference type="PROSITE" id="PS50119">
    <property type="entry name" value="ZF_BBOX"/>
    <property type="match status" value="1"/>
</dbReference>
<evidence type="ECO:0000313" key="8">
    <source>
        <dbReference type="Proteomes" id="UP000054561"/>
    </source>
</evidence>
<feature type="compositionally biased region" description="Basic residues" evidence="5">
    <location>
        <begin position="433"/>
        <end position="444"/>
    </location>
</feature>
<feature type="compositionally biased region" description="Acidic residues" evidence="5">
    <location>
        <begin position="21"/>
        <end position="34"/>
    </location>
</feature>
<dbReference type="RefSeq" id="XP_012333314.1">
    <property type="nucleotide sequence ID" value="XM_012477891.1"/>
</dbReference>
<dbReference type="InterPro" id="IPR017907">
    <property type="entry name" value="Znf_RING_CS"/>
</dbReference>
<gene>
    <name evidence="7" type="ORF">AK88_00240</name>
</gene>
<dbReference type="OrthoDB" id="376097at2759"/>
<dbReference type="OMA" id="IENIRCS"/>
<evidence type="ECO:0000313" key="7">
    <source>
        <dbReference type="EMBL" id="KJP90071.1"/>
    </source>
</evidence>
<feature type="region of interest" description="Disordered" evidence="5">
    <location>
        <begin position="1"/>
        <end position="35"/>
    </location>
</feature>